<feature type="compositionally biased region" description="Gly residues" evidence="1">
    <location>
        <begin position="1"/>
        <end position="18"/>
    </location>
</feature>
<dbReference type="PANTHER" id="PTHR12110">
    <property type="entry name" value="HYDROXYPYRUVATE ISOMERASE"/>
    <property type="match status" value="1"/>
</dbReference>
<dbReference type="NCBIfam" id="NF041277">
    <property type="entry name" value="coba_remo_CbiR"/>
    <property type="match status" value="1"/>
</dbReference>
<gene>
    <name evidence="3" type="primary">cbiR</name>
    <name evidence="3" type="ORF">Q5761_10625</name>
</gene>
<evidence type="ECO:0000313" key="4">
    <source>
        <dbReference type="Proteomes" id="UP001304683"/>
    </source>
</evidence>
<dbReference type="SUPFAM" id="SSF51658">
    <property type="entry name" value="Xylose isomerase-like"/>
    <property type="match status" value="1"/>
</dbReference>
<keyword evidence="4" id="KW-1185">Reference proteome</keyword>
<name>A0ABZ0QMU0_9FIRM</name>
<dbReference type="InterPro" id="IPR036237">
    <property type="entry name" value="Xyl_isomerase-like_sf"/>
</dbReference>
<feature type="region of interest" description="Disordered" evidence="1">
    <location>
        <begin position="260"/>
        <end position="286"/>
    </location>
</feature>
<evidence type="ECO:0000313" key="3">
    <source>
        <dbReference type="EMBL" id="WPD18805.1"/>
    </source>
</evidence>
<organism evidence="3 4">
    <name type="scientific">Thermaerobacter composti</name>
    <dbReference type="NCBI Taxonomy" id="554949"/>
    <lineage>
        <taxon>Bacteria</taxon>
        <taxon>Bacillati</taxon>
        <taxon>Bacillota</taxon>
        <taxon>Clostridia</taxon>
        <taxon>Eubacteriales</taxon>
        <taxon>Clostridiales Family XVII. Incertae Sedis</taxon>
        <taxon>Thermaerobacter</taxon>
    </lineage>
</organism>
<evidence type="ECO:0000256" key="1">
    <source>
        <dbReference type="SAM" id="MobiDB-lite"/>
    </source>
</evidence>
<dbReference type="PANTHER" id="PTHR12110:SF53">
    <property type="entry name" value="BLR5974 PROTEIN"/>
    <property type="match status" value="1"/>
</dbReference>
<evidence type="ECO:0000259" key="2">
    <source>
        <dbReference type="Pfam" id="PF01261"/>
    </source>
</evidence>
<sequence length="337" mass="34885">MPGPIHGQGDGAGPGGPGSSAPATPPLSLPCRSLWRRHHRPEDPDRFLQALRDEARRRRAQGAEALEFHADACVLDPRYAVPAPWAEAAAILAAEGLAATVHLPYAWPDLTALDAAVWEGSVTSVVTALRATAPLRPQLAAVHPANHATQALVQATPAADRPALLDRLAARLVAALRRILAEAPPEGAGAVALENLEGVPWPLFEAVCREAGVAVCLDVGHAISNGDDPLVLCARVGPRLRGVHLHDAVPPPVPARAAPPMAVQPGPPTAGRTPPEPGAGAGRLGRAHLPLGAGHLPLRALVAVLRGAGFRGPVVLELDDEEALQASAARWREAASS</sequence>
<dbReference type="InterPro" id="IPR050312">
    <property type="entry name" value="IolE/XylAMocC-like"/>
</dbReference>
<dbReference type="EMBL" id="CP132508">
    <property type="protein sequence ID" value="WPD18805.1"/>
    <property type="molecule type" value="Genomic_DNA"/>
</dbReference>
<dbReference type="Gene3D" id="3.20.20.150">
    <property type="entry name" value="Divalent-metal-dependent TIM barrel enzymes"/>
    <property type="match status" value="1"/>
</dbReference>
<proteinExistence type="predicted"/>
<dbReference type="Proteomes" id="UP001304683">
    <property type="component" value="Chromosome"/>
</dbReference>
<dbReference type="InterPro" id="IPR013022">
    <property type="entry name" value="Xyl_isomerase-like_TIM-brl"/>
</dbReference>
<accession>A0ABZ0QMU0</accession>
<feature type="domain" description="Xylose isomerase-like TIM barrel" evidence="2">
    <location>
        <begin position="61"/>
        <end position="331"/>
    </location>
</feature>
<reference evidence="3 4" key="1">
    <citation type="submission" date="2023-08" db="EMBL/GenBank/DDBJ databases">
        <title>Genome sequence of Thermaerobacter compostii strain Ins1, a spore-forming filamentous bacterium isolated from a deep geothermal reservoir.</title>
        <authorList>
            <person name="Bregnard D."/>
            <person name="Gonzalez D."/>
            <person name="Junier P."/>
        </authorList>
    </citation>
    <scope>NUCLEOTIDE SEQUENCE [LARGE SCALE GENOMIC DNA]</scope>
    <source>
        <strain evidence="3 4">Ins1</strain>
    </source>
</reference>
<feature type="region of interest" description="Disordered" evidence="1">
    <location>
        <begin position="1"/>
        <end position="31"/>
    </location>
</feature>
<protein>
    <submittedName>
        <fullName evidence="3">Cobamide remodeling phosphodiesterase CbiR</fullName>
    </submittedName>
</protein>
<dbReference type="Pfam" id="PF01261">
    <property type="entry name" value="AP_endonuc_2"/>
    <property type="match status" value="1"/>
</dbReference>